<dbReference type="GO" id="GO:0017110">
    <property type="term" value="F:nucleoside diphosphate phosphatase activity"/>
    <property type="evidence" value="ECO:0007669"/>
    <property type="project" value="TreeGrafter"/>
</dbReference>
<evidence type="ECO:0000256" key="2">
    <source>
        <dbReference type="ARBA" id="ARBA00022801"/>
    </source>
</evidence>
<protein>
    <submittedName>
        <fullName evidence="7">Apyrase-like</fullName>
    </submittedName>
</protein>
<evidence type="ECO:0000313" key="8">
    <source>
        <dbReference type="Proteomes" id="UP000594638"/>
    </source>
</evidence>
<comment type="similarity">
    <text evidence="1 5">Belongs to the GDA1/CD39 NTPase family.</text>
</comment>
<dbReference type="Pfam" id="PF01150">
    <property type="entry name" value="GDA1_CD39"/>
    <property type="match status" value="1"/>
</dbReference>
<dbReference type="PANTHER" id="PTHR11782">
    <property type="entry name" value="ADENOSINE/GUANOSINE DIPHOSPHATASE"/>
    <property type="match status" value="1"/>
</dbReference>
<proteinExistence type="inferred from homology"/>
<dbReference type="Gene3D" id="3.30.420.40">
    <property type="match status" value="1"/>
</dbReference>
<feature type="active site" description="Proton acceptor" evidence="3">
    <location>
        <position position="170"/>
    </location>
</feature>
<keyword evidence="4" id="KW-0547">Nucleotide-binding</keyword>
<evidence type="ECO:0000256" key="6">
    <source>
        <dbReference type="SAM" id="SignalP"/>
    </source>
</evidence>
<feature type="binding site" evidence="4">
    <location>
        <begin position="200"/>
        <end position="204"/>
    </location>
    <ligand>
        <name>ATP</name>
        <dbReference type="ChEBI" id="CHEBI:30616"/>
    </ligand>
</feature>
<evidence type="ECO:0000256" key="3">
    <source>
        <dbReference type="PIRSR" id="PIRSR600407-1"/>
    </source>
</evidence>
<feature type="chain" id="PRO_5035879419" evidence="6">
    <location>
        <begin position="25"/>
        <end position="443"/>
    </location>
</feature>
<dbReference type="AlphaFoldDB" id="A0A8S0RFJ1"/>
<dbReference type="GO" id="GO:0009134">
    <property type="term" value="P:nucleoside diphosphate catabolic process"/>
    <property type="evidence" value="ECO:0007669"/>
    <property type="project" value="TreeGrafter"/>
</dbReference>
<dbReference type="GO" id="GO:0016020">
    <property type="term" value="C:membrane"/>
    <property type="evidence" value="ECO:0007669"/>
    <property type="project" value="TreeGrafter"/>
</dbReference>
<accession>A0A8S0RFJ1</accession>
<reference evidence="7 8" key="1">
    <citation type="submission" date="2019-12" db="EMBL/GenBank/DDBJ databases">
        <authorList>
            <person name="Alioto T."/>
            <person name="Alioto T."/>
            <person name="Gomez Garrido J."/>
        </authorList>
    </citation>
    <scope>NUCLEOTIDE SEQUENCE [LARGE SCALE GENOMIC DNA]</scope>
</reference>
<dbReference type="Gramene" id="OE9A006900T2">
    <property type="protein sequence ID" value="OE9A006900C2"/>
    <property type="gene ID" value="OE9A006900"/>
</dbReference>
<organism evidence="7 8">
    <name type="scientific">Olea europaea subsp. europaea</name>
    <dbReference type="NCBI Taxonomy" id="158383"/>
    <lineage>
        <taxon>Eukaryota</taxon>
        <taxon>Viridiplantae</taxon>
        <taxon>Streptophyta</taxon>
        <taxon>Embryophyta</taxon>
        <taxon>Tracheophyta</taxon>
        <taxon>Spermatophyta</taxon>
        <taxon>Magnoliopsida</taxon>
        <taxon>eudicotyledons</taxon>
        <taxon>Gunneridae</taxon>
        <taxon>Pentapetalae</taxon>
        <taxon>asterids</taxon>
        <taxon>lamiids</taxon>
        <taxon>Lamiales</taxon>
        <taxon>Oleaceae</taxon>
        <taxon>Oleeae</taxon>
        <taxon>Olea</taxon>
    </lineage>
</organism>
<comment type="caution">
    <text evidence="7">The sequence shown here is derived from an EMBL/GenBank/DDBJ whole genome shotgun (WGS) entry which is preliminary data.</text>
</comment>
<keyword evidence="4" id="KW-0067">ATP-binding</keyword>
<dbReference type="PROSITE" id="PS01238">
    <property type="entry name" value="GDA1_CD39_NTPASE"/>
    <property type="match status" value="1"/>
</dbReference>
<evidence type="ECO:0000256" key="4">
    <source>
        <dbReference type="PIRSR" id="PIRSR600407-2"/>
    </source>
</evidence>
<dbReference type="OrthoDB" id="6372431at2759"/>
<keyword evidence="6" id="KW-0732">Signal</keyword>
<dbReference type="InterPro" id="IPR000407">
    <property type="entry name" value="GDA1_CD39_NTPase"/>
</dbReference>
<dbReference type="PANTHER" id="PTHR11782:SF116">
    <property type="entry name" value="APYRASE"/>
    <property type="match status" value="1"/>
</dbReference>
<dbReference type="EMBL" id="CACTIH010003612">
    <property type="protein sequence ID" value="CAA2977786.1"/>
    <property type="molecule type" value="Genomic_DNA"/>
</dbReference>
<dbReference type="Gene3D" id="3.30.420.150">
    <property type="entry name" value="Exopolyphosphatase. Domain 2"/>
    <property type="match status" value="1"/>
</dbReference>
<keyword evidence="8" id="KW-1185">Reference proteome</keyword>
<dbReference type="GO" id="GO:0005524">
    <property type="term" value="F:ATP binding"/>
    <property type="evidence" value="ECO:0007669"/>
    <property type="project" value="UniProtKB-KW"/>
</dbReference>
<name>A0A8S0RFJ1_OLEEU</name>
<evidence type="ECO:0000256" key="1">
    <source>
        <dbReference type="ARBA" id="ARBA00009283"/>
    </source>
</evidence>
<evidence type="ECO:0000313" key="7">
    <source>
        <dbReference type="EMBL" id="CAA2977786.1"/>
    </source>
</evidence>
<sequence length="443" mass="48760">MVKGRSSPWFLILFALIFLLPVYSFPGLSRKFSFNGLILSVGFDNYAVIFDAGSTGSRVHVFRFDQDLNLLRQRFRASCHGMTTPGLSSYADDPKAAADSLRPLLQKAEAAVPKQLNFKTPLRLGVCTSLLIFSRNSSPFLDIKVRELFKKESTLEYKAEWVSILEGSEEGAYLWVAINYLLGILGKKYSSTVGVIDLGGGSVQMAYAIAKESAANAPVAKDAYVLEKNIVGRTYYVYSHSYLNYGLKAARAQSLKLSGSHGNPCVTNGYKGTYKYSGVIYNVSAPLSGTSLWRCRALTGEVLDAPCPYRNCSFDGVWNGGGGDGRKNLYVALFFYDTAVGASIIKQNVQSVKVSPIVYWNAAKVACRANVETIKSIFPQIDKRDVPFLCMDLGYEYRLLVHGFGIDRLEEMTMLKQVEYKGSLVEAAWPFGCAIEVLSSPSA</sequence>
<feature type="signal peptide" evidence="6">
    <location>
        <begin position="1"/>
        <end position="24"/>
    </location>
</feature>
<keyword evidence="2 5" id="KW-0378">Hydrolase</keyword>
<evidence type="ECO:0000256" key="5">
    <source>
        <dbReference type="RuleBase" id="RU003833"/>
    </source>
</evidence>
<dbReference type="Proteomes" id="UP000594638">
    <property type="component" value="Unassembled WGS sequence"/>
</dbReference>
<gene>
    <name evidence="7" type="ORF">OLEA9_A006900</name>
</gene>